<dbReference type="OrthoDB" id="160405at2759"/>
<dbReference type="GO" id="GO:0070072">
    <property type="term" value="P:vacuolar proton-transporting V-type ATPase complex assembly"/>
    <property type="evidence" value="ECO:0007669"/>
    <property type="project" value="UniProtKB-UniRule"/>
</dbReference>
<dbReference type="HAMAP" id="MF_03058">
    <property type="entry name" value="VMA21"/>
    <property type="match status" value="1"/>
</dbReference>
<dbReference type="GO" id="GO:0033116">
    <property type="term" value="C:endoplasmic reticulum-Golgi intermediate compartment membrane"/>
    <property type="evidence" value="ECO:0007669"/>
    <property type="project" value="UniProtKB-SubCell"/>
</dbReference>
<dbReference type="InterPro" id="IPR019013">
    <property type="entry name" value="Vma21"/>
</dbReference>
<gene>
    <name evidence="8" type="ORF">L228DRAFT_2530</name>
</gene>
<protein>
    <submittedName>
        <fullName evidence="8">Vacuolar ATPase assembly integral membrane protein VMA21</fullName>
    </submittedName>
</protein>
<dbReference type="GO" id="GO:0012507">
    <property type="term" value="C:ER to Golgi transport vesicle membrane"/>
    <property type="evidence" value="ECO:0007669"/>
    <property type="project" value="UniProtKB-SubCell"/>
</dbReference>
<accession>A0A165JAT3</accession>
<proteinExistence type="inferred from homology"/>
<evidence type="ECO:0000256" key="2">
    <source>
        <dbReference type="ARBA" id="ARBA00022824"/>
    </source>
</evidence>
<keyword evidence="4 6" id="KW-0472">Membrane</keyword>
<comment type="subcellular location">
    <subcellularLocation>
        <location evidence="6">Endoplasmic reticulum membrane</location>
        <topology evidence="6">Multi-pass membrane protein</topology>
    </subcellularLocation>
    <subcellularLocation>
        <location evidence="6">Endoplasmic reticulum-Golgi intermediate compartment membrane</location>
        <topology evidence="6">Multi-pass membrane protein</topology>
    </subcellularLocation>
    <subcellularLocation>
        <location evidence="6">Cytoplasmic vesicle</location>
        <location evidence="6">COPII-coated vesicle membrane</location>
        <topology evidence="6">Multi-pass membrane protein</topology>
    </subcellularLocation>
</comment>
<comment type="similarity">
    <text evidence="6">Belongs to the VMA21 family.</text>
</comment>
<evidence type="ECO:0000256" key="3">
    <source>
        <dbReference type="ARBA" id="ARBA00022989"/>
    </source>
</evidence>
<dbReference type="InParanoid" id="A0A165JAT3"/>
<feature type="compositionally biased region" description="Basic and acidic residues" evidence="7">
    <location>
        <begin position="12"/>
        <end position="23"/>
    </location>
</feature>
<organism evidence="8 9">
    <name type="scientific">Xylona heveae (strain CBS 132557 / TC161)</name>
    <dbReference type="NCBI Taxonomy" id="1328760"/>
    <lineage>
        <taxon>Eukaryota</taxon>
        <taxon>Fungi</taxon>
        <taxon>Dikarya</taxon>
        <taxon>Ascomycota</taxon>
        <taxon>Pezizomycotina</taxon>
        <taxon>Xylonomycetes</taxon>
        <taxon>Xylonales</taxon>
        <taxon>Xylonaceae</taxon>
        <taxon>Xylona</taxon>
    </lineage>
</organism>
<comment type="function">
    <text evidence="6">Required for the assembly of the V0 complex of the vacuolar ATPase (V-ATPase) in the endoplasmic reticulum.</text>
</comment>
<keyword evidence="9" id="KW-1185">Reference proteome</keyword>
<evidence type="ECO:0000256" key="7">
    <source>
        <dbReference type="SAM" id="MobiDB-lite"/>
    </source>
</evidence>
<dbReference type="PANTHER" id="PTHR31792">
    <property type="entry name" value="VACUOLAR ATPASE ASSEMBLY INTEGRAL MEMBRANE PROTEIN VMA21"/>
    <property type="match status" value="1"/>
</dbReference>
<dbReference type="PANTHER" id="PTHR31792:SF3">
    <property type="entry name" value="VACUOLAR ATPASE ASSEMBLY INTEGRAL MEMBRANE PROTEIN VMA21"/>
    <property type="match status" value="1"/>
</dbReference>
<dbReference type="Pfam" id="PF09446">
    <property type="entry name" value="VMA21"/>
    <property type="match status" value="1"/>
</dbReference>
<feature type="region of interest" description="Disordered" evidence="7">
    <location>
        <begin position="1"/>
        <end position="31"/>
    </location>
</feature>
<name>A0A165JAT3_XYLHT</name>
<dbReference type="RefSeq" id="XP_018191540.1">
    <property type="nucleotide sequence ID" value="XM_018333723.1"/>
</dbReference>
<evidence type="ECO:0000256" key="5">
    <source>
        <dbReference type="ARBA" id="ARBA00023329"/>
    </source>
</evidence>
<dbReference type="GeneID" id="28898860"/>
<dbReference type="OMA" id="AMKEDQT"/>
<dbReference type="STRING" id="1328760.A0A165JAT3"/>
<sequence length="112" mass="12005">MSSRRIVSNEKTVLDQDSHERNGATDTGKSNIAPAVPASVIIKLLGFTLAMMIGPLGIYYLSLNSLFKGNSTFAGATAAITANIVLIAYVVVAFKEDQSERLEASEAEKKKK</sequence>
<keyword evidence="5 6" id="KW-0968">Cytoplasmic vesicle</keyword>
<reference evidence="8 9" key="1">
    <citation type="journal article" date="2016" name="Fungal Biol.">
        <title>The genome of Xylona heveae provides a window into fungal endophytism.</title>
        <authorList>
            <person name="Gazis R."/>
            <person name="Kuo A."/>
            <person name="Riley R."/>
            <person name="LaButti K."/>
            <person name="Lipzen A."/>
            <person name="Lin J."/>
            <person name="Amirebrahimi M."/>
            <person name="Hesse C.N."/>
            <person name="Spatafora J.W."/>
            <person name="Henrissat B."/>
            <person name="Hainaut M."/>
            <person name="Grigoriev I.V."/>
            <person name="Hibbett D.S."/>
        </authorList>
    </citation>
    <scope>NUCLEOTIDE SEQUENCE [LARGE SCALE GENOMIC DNA]</scope>
    <source>
        <strain evidence="8 9">TC161</strain>
    </source>
</reference>
<dbReference type="EMBL" id="KV407454">
    <property type="protein sequence ID" value="KZF25985.1"/>
    <property type="molecule type" value="Genomic_DNA"/>
</dbReference>
<dbReference type="AlphaFoldDB" id="A0A165JAT3"/>
<dbReference type="FunCoup" id="A0A165JAT3">
    <property type="interactions" value="47"/>
</dbReference>
<feature type="transmembrane region" description="Helical" evidence="6">
    <location>
        <begin position="40"/>
        <end position="61"/>
    </location>
</feature>
<keyword evidence="2 6" id="KW-0256">Endoplasmic reticulum</keyword>
<evidence type="ECO:0000256" key="6">
    <source>
        <dbReference type="HAMAP-Rule" id="MF_03058"/>
    </source>
</evidence>
<keyword evidence="3 6" id="KW-1133">Transmembrane helix</keyword>
<evidence type="ECO:0000313" key="9">
    <source>
        <dbReference type="Proteomes" id="UP000076632"/>
    </source>
</evidence>
<evidence type="ECO:0000313" key="8">
    <source>
        <dbReference type="EMBL" id="KZF25985.1"/>
    </source>
</evidence>
<dbReference type="GO" id="GO:0005789">
    <property type="term" value="C:endoplasmic reticulum membrane"/>
    <property type="evidence" value="ECO:0007669"/>
    <property type="project" value="UniProtKB-SubCell"/>
</dbReference>
<evidence type="ECO:0000256" key="1">
    <source>
        <dbReference type="ARBA" id="ARBA00022692"/>
    </source>
</evidence>
<feature type="transmembrane region" description="Helical" evidence="6">
    <location>
        <begin position="73"/>
        <end position="94"/>
    </location>
</feature>
<dbReference type="Proteomes" id="UP000076632">
    <property type="component" value="Unassembled WGS sequence"/>
</dbReference>
<comment type="caution">
    <text evidence="6">Lacks conserved residue(s) required for the propagation of feature annotation.</text>
</comment>
<feature type="compositionally biased region" description="Polar residues" evidence="7">
    <location>
        <begin position="1"/>
        <end position="11"/>
    </location>
</feature>
<evidence type="ECO:0000256" key="4">
    <source>
        <dbReference type="ARBA" id="ARBA00023136"/>
    </source>
</evidence>
<keyword evidence="1 6" id="KW-0812">Transmembrane</keyword>